<dbReference type="InterPro" id="IPR036051">
    <property type="entry name" value="KRAB_dom_sf"/>
</dbReference>
<keyword evidence="2" id="KW-0677">Repeat</keyword>
<dbReference type="FunFam" id="3.30.160.60:FF:002343">
    <property type="entry name" value="Zinc finger protein 33A"/>
    <property type="match status" value="1"/>
</dbReference>
<feature type="domain" description="C2H2-type" evidence="6">
    <location>
        <begin position="92"/>
        <end position="117"/>
    </location>
</feature>
<feature type="domain" description="KRAB" evidence="7">
    <location>
        <begin position="18"/>
        <end position="91"/>
    </location>
</feature>
<dbReference type="PANTHER" id="PTHR23234:SF10">
    <property type="entry name" value="RIKEN CDNA 6720489N17 GENE-RELATED"/>
    <property type="match status" value="1"/>
</dbReference>
<reference evidence="8" key="3">
    <citation type="submission" date="2025-09" db="UniProtKB">
        <authorList>
            <consortium name="Ensembl"/>
        </authorList>
    </citation>
    <scope>IDENTIFICATION</scope>
</reference>
<evidence type="ECO:0000256" key="5">
    <source>
        <dbReference type="PROSITE-ProRule" id="PRU00042"/>
    </source>
</evidence>
<dbReference type="Pfam" id="PF01352">
    <property type="entry name" value="KRAB"/>
    <property type="match status" value="1"/>
</dbReference>
<evidence type="ECO:0000256" key="1">
    <source>
        <dbReference type="ARBA" id="ARBA00022723"/>
    </source>
</evidence>
<keyword evidence="1" id="KW-0479">Metal-binding</keyword>
<dbReference type="InterPro" id="IPR050758">
    <property type="entry name" value="Znf_C2H2-type"/>
</dbReference>
<dbReference type="Ensembl" id="ENSVURT00010027080.1">
    <property type="protein sequence ID" value="ENSVURP00010023796.1"/>
    <property type="gene ID" value="ENSVURG00010018233.1"/>
</dbReference>
<dbReference type="GO" id="GO:0006355">
    <property type="term" value="P:regulation of DNA-templated transcription"/>
    <property type="evidence" value="ECO:0007669"/>
    <property type="project" value="InterPro"/>
</dbReference>
<keyword evidence="3 5" id="KW-0863">Zinc-finger</keyword>
<dbReference type="CDD" id="cd07765">
    <property type="entry name" value="KRAB_A-box"/>
    <property type="match status" value="1"/>
</dbReference>
<dbReference type="InterPro" id="IPR013087">
    <property type="entry name" value="Znf_C2H2_type"/>
</dbReference>
<evidence type="ECO:0000259" key="6">
    <source>
        <dbReference type="PROSITE" id="PS50157"/>
    </source>
</evidence>
<dbReference type="PROSITE" id="PS50157">
    <property type="entry name" value="ZINC_FINGER_C2H2_2"/>
    <property type="match status" value="1"/>
</dbReference>
<keyword evidence="4" id="KW-0862">Zinc</keyword>
<dbReference type="Gene3D" id="3.30.160.60">
    <property type="entry name" value="Classic Zinc Finger"/>
    <property type="match status" value="1"/>
</dbReference>
<dbReference type="GeneTree" id="ENSGT00940000162000"/>
<proteinExistence type="predicted"/>
<dbReference type="InterPro" id="IPR036236">
    <property type="entry name" value="Znf_C2H2_sf"/>
</dbReference>
<protein>
    <recommendedName>
        <fullName evidence="10">KRAB domain-containing protein</fullName>
    </recommendedName>
</protein>
<dbReference type="PANTHER" id="PTHR23234">
    <property type="entry name" value="ZNF44 PROTEIN"/>
    <property type="match status" value="1"/>
</dbReference>
<dbReference type="SUPFAM" id="SSF57667">
    <property type="entry name" value="beta-beta-alpha zinc fingers"/>
    <property type="match status" value="1"/>
</dbReference>
<sequence>MLFEKIRQQLRRMQEQYITFKEMAMKFAAEEWVQLNPSQKKLYRDVMLEYYRKLVSLGFAIYLECQRQIFQETQGDIPDTVHRRIHTGENPYEGSACGKAFRKKEYLTLHQRVHTGDILNKYKECGKTSSYNSDLI</sequence>
<dbReference type="Proteomes" id="UP000314987">
    <property type="component" value="Unassembled WGS sequence"/>
</dbReference>
<name>A0A4X2LPN7_VOMUR</name>
<evidence type="ECO:0000256" key="3">
    <source>
        <dbReference type="ARBA" id="ARBA00022771"/>
    </source>
</evidence>
<dbReference type="OMA" id="YRISTHE"/>
<evidence type="ECO:0000313" key="9">
    <source>
        <dbReference type="Proteomes" id="UP000314987"/>
    </source>
</evidence>
<keyword evidence="9" id="KW-1185">Reference proteome</keyword>
<dbReference type="PROSITE" id="PS50805">
    <property type="entry name" value="KRAB"/>
    <property type="match status" value="1"/>
</dbReference>
<reference evidence="8" key="2">
    <citation type="submission" date="2025-08" db="UniProtKB">
        <authorList>
            <consortium name="Ensembl"/>
        </authorList>
    </citation>
    <scope>IDENTIFICATION</scope>
</reference>
<evidence type="ECO:0008006" key="10">
    <source>
        <dbReference type="Google" id="ProtNLM"/>
    </source>
</evidence>
<dbReference type="AlphaFoldDB" id="A0A4X2LPN7"/>
<organism evidence="8 9">
    <name type="scientific">Vombatus ursinus</name>
    <name type="common">Common wombat</name>
    <dbReference type="NCBI Taxonomy" id="29139"/>
    <lineage>
        <taxon>Eukaryota</taxon>
        <taxon>Metazoa</taxon>
        <taxon>Chordata</taxon>
        <taxon>Craniata</taxon>
        <taxon>Vertebrata</taxon>
        <taxon>Euteleostomi</taxon>
        <taxon>Mammalia</taxon>
        <taxon>Metatheria</taxon>
        <taxon>Diprotodontia</taxon>
        <taxon>Vombatidae</taxon>
        <taxon>Vombatus</taxon>
    </lineage>
</organism>
<accession>A0A4X2LPN7</accession>
<evidence type="ECO:0000313" key="8">
    <source>
        <dbReference type="Ensembl" id="ENSVURP00010023796.1"/>
    </source>
</evidence>
<dbReference type="Gene3D" id="6.10.140.140">
    <property type="match status" value="1"/>
</dbReference>
<dbReference type="SMART" id="SM00349">
    <property type="entry name" value="KRAB"/>
    <property type="match status" value="1"/>
</dbReference>
<reference evidence="9" key="1">
    <citation type="submission" date="2018-12" db="EMBL/GenBank/DDBJ databases">
        <authorList>
            <person name="Yazar S."/>
        </authorList>
    </citation>
    <scope>NUCLEOTIDE SEQUENCE [LARGE SCALE GENOMIC DNA]</scope>
</reference>
<dbReference type="GO" id="GO:0008270">
    <property type="term" value="F:zinc ion binding"/>
    <property type="evidence" value="ECO:0007669"/>
    <property type="project" value="UniProtKB-KW"/>
</dbReference>
<evidence type="ECO:0000259" key="7">
    <source>
        <dbReference type="PROSITE" id="PS50805"/>
    </source>
</evidence>
<dbReference type="InterPro" id="IPR001909">
    <property type="entry name" value="KRAB"/>
</dbReference>
<evidence type="ECO:0000256" key="4">
    <source>
        <dbReference type="ARBA" id="ARBA00022833"/>
    </source>
</evidence>
<evidence type="ECO:0000256" key="2">
    <source>
        <dbReference type="ARBA" id="ARBA00022737"/>
    </source>
</evidence>
<dbReference type="SUPFAM" id="SSF109640">
    <property type="entry name" value="KRAB domain (Kruppel-associated box)"/>
    <property type="match status" value="1"/>
</dbReference>
<dbReference type="STRING" id="29139.ENSVURP00010023796"/>